<protein>
    <recommendedName>
        <fullName evidence="2">PPIase cyclophilin-type domain-containing protein</fullName>
    </recommendedName>
</protein>
<dbReference type="EMBL" id="CP126222">
    <property type="protein sequence ID" value="WIA22890.1"/>
    <property type="molecule type" value="Genomic_DNA"/>
</dbReference>
<evidence type="ECO:0000256" key="1">
    <source>
        <dbReference type="SAM" id="MobiDB-lite"/>
    </source>
</evidence>
<evidence type="ECO:0000313" key="3">
    <source>
        <dbReference type="EMBL" id="WIA22890.1"/>
    </source>
</evidence>
<feature type="region of interest" description="Disordered" evidence="1">
    <location>
        <begin position="312"/>
        <end position="377"/>
    </location>
</feature>
<dbReference type="SUPFAM" id="SSF50891">
    <property type="entry name" value="Cyclophilin-like"/>
    <property type="match status" value="1"/>
</dbReference>
<feature type="domain" description="PPIase cyclophilin-type" evidence="2">
    <location>
        <begin position="71"/>
        <end position="234"/>
    </location>
</feature>
<gene>
    <name evidence="3" type="ORF">OEZ85_001268</name>
</gene>
<evidence type="ECO:0000259" key="2">
    <source>
        <dbReference type="PROSITE" id="PS50072"/>
    </source>
</evidence>
<dbReference type="Gene3D" id="2.40.100.10">
    <property type="entry name" value="Cyclophilin-like"/>
    <property type="match status" value="1"/>
</dbReference>
<keyword evidence="4" id="KW-1185">Reference proteome</keyword>
<dbReference type="Pfam" id="PF00160">
    <property type="entry name" value="Pro_isomerase"/>
    <property type="match status" value="1"/>
</dbReference>
<organism evidence="3 4">
    <name type="scientific">Tetradesmus obliquus</name>
    <name type="common">Green alga</name>
    <name type="synonym">Acutodesmus obliquus</name>
    <dbReference type="NCBI Taxonomy" id="3088"/>
    <lineage>
        <taxon>Eukaryota</taxon>
        <taxon>Viridiplantae</taxon>
        <taxon>Chlorophyta</taxon>
        <taxon>core chlorophytes</taxon>
        <taxon>Chlorophyceae</taxon>
        <taxon>CS clade</taxon>
        <taxon>Sphaeropleales</taxon>
        <taxon>Scenedesmaceae</taxon>
        <taxon>Tetradesmus</taxon>
    </lineage>
</organism>
<evidence type="ECO:0000313" key="4">
    <source>
        <dbReference type="Proteomes" id="UP001244341"/>
    </source>
</evidence>
<reference evidence="3 4" key="1">
    <citation type="submission" date="2023-05" db="EMBL/GenBank/DDBJ databases">
        <title>A 100% complete, gapless, phased diploid assembly of the Scenedesmus obliquus UTEX 3031 genome.</title>
        <authorList>
            <person name="Biondi T.C."/>
            <person name="Hanschen E.R."/>
            <person name="Kwon T."/>
            <person name="Eng W."/>
            <person name="Kruse C.P.S."/>
            <person name="Koehler S.I."/>
            <person name="Kunde Y."/>
            <person name="Gleasner C.D."/>
            <person name="You Mak K.T."/>
            <person name="Polle J."/>
            <person name="Hovde B.T."/>
            <person name="Starkenburg S.R."/>
        </authorList>
    </citation>
    <scope>NUCLEOTIDE SEQUENCE [LARGE SCALE GENOMIC DNA]</scope>
    <source>
        <strain evidence="3 4">DOE0152z</strain>
    </source>
</reference>
<dbReference type="InterPro" id="IPR029000">
    <property type="entry name" value="Cyclophilin-like_dom_sf"/>
</dbReference>
<dbReference type="InterPro" id="IPR002130">
    <property type="entry name" value="Cyclophilin-type_PPIase_dom"/>
</dbReference>
<feature type="compositionally biased region" description="Low complexity" evidence="1">
    <location>
        <begin position="363"/>
        <end position="377"/>
    </location>
</feature>
<name>A0ABY8UNM9_TETOB</name>
<feature type="compositionally biased region" description="Low complexity" evidence="1">
    <location>
        <begin position="333"/>
        <end position="343"/>
    </location>
</feature>
<feature type="compositionally biased region" description="Low complexity" evidence="1">
    <location>
        <begin position="312"/>
        <end position="322"/>
    </location>
</feature>
<accession>A0ABY8UNM9</accession>
<dbReference type="PROSITE" id="PS50072">
    <property type="entry name" value="CSA_PPIASE_2"/>
    <property type="match status" value="1"/>
</dbReference>
<dbReference type="Proteomes" id="UP001244341">
    <property type="component" value="Chromosome 15b"/>
</dbReference>
<proteinExistence type="predicted"/>
<sequence>MGKGGTRFVGEAIAHRSGRAKTSYTSKELKKNMEKFLETGVHPDLERAKQSASSGVVVALPDPDSQRPHIFLDLSVDNRSVGRLVVEMFEDVAPAAARHLINRVQQGASASLHNCKFHKLLPYYALYGGKSASASFPGGQGVPLNSRLQHMMRGAVSVSRDGSDFAICLGKCLTMDETHQVVGVVRQGLDLLDLLDDIPRSPDDTPLMAIKCERRTAAVGDTPLSAVKIVACGNTNAQGSHESLDEALAKETPEAAAARLKQQSADTRSAVMEALQQGMSHKRSATEAGLGAGSSAAAAAAAAGAGSSAAAGSSKAAAEPAAQQKEVTGTSQAMPAAAAAGGPSKRSKVLDSLLDELEGGSSGSSSEDGGSSSQEGE</sequence>